<dbReference type="Gene3D" id="2.40.70.10">
    <property type="entry name" value="Acid Proteases"/>
    <property type="match status" value="1"/>
</dbReference>
<dbReference type="GO" id="GO:0004190">
    <property type="term" value="F:aspartic-type endopeptidase activity"/>
    <property type="evidence" value="ECO:0007669"/>
    <property type="project" value="InterPro"/>
</dbReference>
<protein>
    <recommendedName>
        <fullName evidence="3">Peptidase A2 domain-containing protein</fullName>
    </recommendedName>
</protein>
<accession>A0A6A4UY04</accession>
<dbReference type="PROSITE" id="PS00141">
    <property type="entry name" value="ASP_PROTEASE"/>
    <property type="match status" value="1"/>
</dbReference>
<comment type="caution">
    <text evidence="1">The sequence shown here is derived from an EMBL/GenBank/DDBJ whole genome shotgun (WGS) entry which is preliminary data.</text>
</comment>
<dbReference type="CDD" id="cd00303">
    <property type="entry name" value="retropepsin_like"/>
    <property type="match status" value="1"/>
</dbReference>
<dbReference type="EMBL" id="VIIS01002087">
    <property type="protein sequence ID" value="KAF0288667.1"/>
    <property type="molecule type" value="Genomic_DNA"/>
</dbReference>
<dbReference type="GO" id="GO:0006508">
    <property type="term" value="P:proteolysis"/>
    <property type="evidence" value="ECO:0007669"/>
    <property type="project" value="InterPro"/>
</dbReference>
<dbReference type="AlphaFoldDB" id="A0A6A4UY04"/>
<dbReference type="InterPro" id="IPR001969">
    <property type="entry name" value="Aspartic_peptidase_AS"/>
</dbReference>
<dbReference type="Proteomes" id="UP000440578">
    <property type="component" value="Unassembled WGS sequence"/>
</dbReference>
<dbReference type="Pfam" id="PF13975">
    <property type="entry name" value="gag-asp_proteas"/>
    <property type="match status" value="1"/>
</dbReference>
<evidence type="ECO:0000313" key="1">
    <source>
        <dbReference type="EMBL" id="KAF0288667.1"/>
    </source>
</evidence>
<name>A0A6A4UY04_AMPAM</name>
<keyword evidence="2" id="KW-1185">Reference proteome</keyword>
<reference evidence="1 2" key="1">
    <citation type="submission" date="2019-07" db="EMBL/GenBank/DDBJ databases">
        <title>Draft genome assembly of a fouling barnacle, Amphibalanus amphitrite (Darwin, 1854): The first reference genome for Thecostraca.</title>
        <authorList>
            <person name="Kim W."/>
        </authorList>
    </citation>
    <scope>NUCLEOTIDE SEQUENCE [LARGE SCALE GENOMIC DNA]</scope>
    <source>
        <strain evidence="1">SNU_AA5</strain>
        <tissue evidence="1">Soma without cirri and trophi</tissue>
    </source>
</reference>
<gene>
    <name evidence="1" type="ORF">FJT64_012973</name>
</gene>
<proteinExistence type="predicted"/>
<evidence type="ECO:0008006" key="3">
    <source>
        <dbReference type="Google" id="ProtNLM"/>
    </source>
</evidence>
<organism evidence="1 2">
    <name type="scientific">Amphibalanus amphitrite</name>
    <name type="common">Striped barnacle</name>
    <name type="synonym">Balanus amphitrite</name>
    <dbReference type="NCBI Taxonomy" id="1232801"/>
    <lineage>
        <taxon>Eukaryota</taxon>
        <taxon>Metazoa</taxon>
        <taxon>Ecdysozoa</taxon>
        <taxon>Arthropoda</taxon>
        <taxon>Crustacea</taxon>
        <taxon>Multicrustacea</taxon>
        <taxon>Cirripedia</taxon>
        <taxon>Thoracica</taxon>
        <taxon>Thoracicalcarea</taxon>
        <taxon>Balanomorpha</taxon>
        <taxon>Balanoidea</taxon>
        <taxon>Balanidae</taxon>
        <taxon>Amphibalaninae</taxon>
        <taxon>Amphibalanus</taxon>
    </lineage>
</organism>
<dbReference type="InterPro" id="IPR021109">
    <property type="entry name" value="Peptidase_aspartic_dom_sf"/>
</dbReference>
<evidence type="ECO:0000313" key="2">
    <source>
        <dbReference type="Proteomes" id="UP000440578"/>
    </source>
</evidence>
<dbReference type="SUPFAM" id="SSF50630">
    <property type="entry name" value="Acid proteases"/>
    <property type="match status" value="1"/>
</dbReference>
<sequence>MGGWKRSVDFKTGKWRRLGEFYGPEFAEEQTDGDGDAWLVNTVEASAAEPEMKTVTVNGQQLAMVVDTGSPVSLVSAETARQLGLLQLLDPCDLRLTSFTVDVR</sequence>